<evidence type="ECO:0000256" key="22">
    <source>
        <dbReference type="ARBA" id="ARBA00030436"/>
    </source>
</evidence>
<dbReference type="InterPro" id="IPR014023">
    <property type="entry name" value="Mononeg_RNA_pol_cat"/>
</dbReference>
<keyword evidence="12" id="KW-0378">Hydrolase</keyword>
<dbReference type="NCBIfam" id="TIGR04198">
    <property type="entry name" value="paramyx_RNAcap"/>
    <property type="match status" value="1"/>
</dbReference>
<evidence type="ECO:0000256" key="8">
    <source>
        <dbReference type="ARBA" id="ARBA00022679"/>
    </source>
</evidence>
<dbReference type="InterPro" id="IPR017234">
    <property type="entry name" value="RNA-dir_pol_rhabdovirus"/>
</dbReference>
<keyword evidence="18" id="KW-0511">Multifunctional enzyme</keyword>
<evidence type="ECO:0000256" key="16">
    <source>
        <dbReference type="ARBA" id="ARBA00023042"/>
    </source>
</evidence>
<evidence type="ECO:0000313" key="30">
    <source>
        <dbReference type="Proteomes" id="UP000232633"/>
    </source>
</evidence>
<evidence type="ECO:0000259" key="27">
    <source>
        <dbReference type="PROSITE" id="PS50526"/>
    </source>
</evidence>
<evidence type="ECO:0000256" key="4">
    <source>
        <dbReference type="ARBA" id="ARBA00012582"/>
    </source>
</evidence>
<keyword evidence="10" id="KW-0548">Nucleotidyltransferase</keyword>
<evidence type="ECO:0000256" key="2">
    <source>
        <dbReference type="ARBA" id="ARBA00004328"/>
    </source>
</evidence>
<dbReference type="EMBL" id="FJ952155">
    <property type="protein sequence ID" value="ADB88761.1"/>
    <property type="molecule type" value="Viral_cRNA"/>
</dbReference>
<keyword evidence="14" id="KW-0946">Virion</keyword>
<evidence type="ECO:0000259" key="28">
    <source>
        <dbReference type="PROSITE" id="PS51590"/>
    </source>
</evidence>
<proteinExistence type="predicted"/>
<dbReference type="GO" id="GO:0003968">
    <property type="term" value="F:RNA-directed RNA polymerase activity"/>
    <property type="evidence" value="ECO:0007669"/>
    <property type="project" value="UniProtKB-KW"/>
</dbReference>
<feature type="domain" description="RdRp catalytic" evidence="27">
    <location>
        <begin position="592"/>
        <end position="778"/>
    </location>
</feature>
<evidence type="ECO:0000256" key="7">
    <source>
        <dbReference type="ARBA" id="ARBA00022664"/>
    </source>
</evidence>
<comment type="catalytic activity">
    <reaction evidence="19">
        <text>a 5'-end triphospho-adenylyl-adenylyl-cytidylyl-adenosine in mRNA + GDP + H(+) = a 5'-end (5'-triphosphoguanosine)-adenylyl-adenylyl-cytidylyl-adenosine in mRNA + diphosphate</text>
        <dbReference type="Rhea" id="RHEA:65436"/>
        <dbReference type="Rhea" id="RHEA-COMP:16797"/>
        <dbReference type="Rhea" id="RHEA-COMP:16799"/>
        <dbReference type="ChEBI" id="CHEBI:15378"/>
        <dbReference type="ChEBI" id="CHEBI:33019"/>
        <dbReference type="ChEBI" id="CHEBI:58189"/>
        <dbReference type="ChEBI" id="CHEBI:156484"/>
        <dbReference type="ChEBI" id="CHEBI:156503"/>
        <dbReference type="EC" id="2.7.7.88"/>
    </reaction>
</comment>
<dbReference type="GO" id="GO:0016787">
    <property type="term" value="F:hydrolase activity"/>
    <property type="evidence" value="ECO:0007669"/>
    <property type="project" value="UniProtKB-KW"/>
</dbReference>
<evidence type="ECO:0000256" key="20">
    <source>
        <dbReference type="ARBA" id="ARBA00024499"/>
    </source>
</evidence>
<comment type="catalytic activity">
    <reaction evidence="25">
        <text>a 5'-end (5'-triphosphoguanosine)-adenylyl-adenylyl-cytidylyl-adenosine in mRNA + 2 S-adenosyl-L-methionine = a 5'-end (N(7)-methyl 5'-triphosphoguanosine)-(2'-O-methyladenylyl)-adenylyl-cytidylyl-adenosine in mRNA + 2 S-adenosyl-L-homocysteine + H(+)</text>
        <dbReference type="Rhea" id="RHEA:65376"/>
        <dbReference type="Rhea" id="RHEA-COMP:16797"/>
        <dbReference type="Rhea" id="RHEA-COMP:16798"/>
        <dbReference type="ChEBI" id="CHEBI:15378"/>
        <dbReference type="ChEBI" id="CHEBI:57856"/>
        <dbReference type="ChEBI" id="CHEBI:59789"/>
        <dbReference type="ChEBI" id="CHEBI:156483"/>
        <dbReference type="ChEBI" id="CHEBI:156484"/>
        <dbReference type="EC" id="2.1.1.375"/>
    </reaction>
</comment>
<evidence type="ECO:0000256" key="23">
    <source>
        <dbReference type="ARBA" id="ARBA00031012"/>
    </source>
</evidence>
<dbReference type="InterPro" id="IPR048397">
    <property type="entry name" value="Methyltrans_Mon_CD"/>
</dbReference>
<reference evidence="29 30" key="1">
    <citation type="journal article" date="2011" name="Virus Res.">
        <title>Characterization of Durham virus, a novel rhabdovirus that encodes both a C and SH protein.</title>
        <authorList>
            <person name="Allison A.B."/>
            <person name="Palacios G."/>
            <person name="Travassos da Rosa A."/>
            <person name="Popov V.L."/>
            <person name="Lu L."/>
            <person name="Xiao S.Y."/>
            <person name="Detoy K."/>
            <person name="Briese T."/>
            <person name="Lipkin W.I."/>
            <person name="Keel M.K."/>
            <person name="Stallknecht D.E."/>
            <person name="Bishop G.R."/>
            <person name="Tesh R.B."/>
        </authorList>
    </citation>
    <scope>NUCLEOTIDE SEQUENCE [LARGE SCALE GENOMIC DNA]</scope>
</reference>
<evidence type="ECO:0000313" key="29">
    <source>
        <dbReference type="EMBL" id="ADB88761.1"/>
    </source>
</evidence>
<dbReference type="GO" id="GO:0030430">
    <property type="term" value="C:host cell cytoplasm"/>
    <property type="evidence" value="ECO:0007669"/>
    <property type="project" value="UniProtKB-SubCell"/>
</dbReference>
<dbReference type="PIRSF" id="PIRSF037546">
    <property type="entry name" value="RNA_pol_RhabdoV_sub"/>
    <property type="match status" value="1"/>
</dbReference>
<feature type="non-terminal residue" evidence="29">
    <location>
        <position position="2084"/>
    </location>
</feature>
<protein>
    <recommendedName>
        <fullName evidence="23">Replicase</fullName>
        <ecNumber evidence="21">2.1.1.375</ecNumber>
        <ecNumber evidence="3">2.7.7.48</ecNumber>
        <ecNumber evidence="4">2.7.7.88</ecNumber>
    </recommendedName>
    <alternativeName>
        <fullName evidence="22">Transcriptase</fullName>
    </alternativeName>
</protein>
<comment type="subcellular location">
    <subcellularLocation>
        <location evidence="1">Host cytoplasm</location>
    </subcellularLocation>
    <subcellularLocation>
        <location evidence="2">Virion</location>
    </subcellularLocation>
</comment>
<dbReference type="InterPro" id="IPR026890">
    <property type="entry name" value="Mononeg_mRNAcap"/>
</dbReference>
<evidence type="ECO:0000256" key="12">
    <source>
        <dbReference type="ARBA" id="ARBA00022801"/>
    </source>
</evidence>
<evidence type="ECO:0000256" key="24">
    <source>
        <dbReference type="ARBA" id="ARBA00047332"/>
    </source>
</evidence>
<dbReference type="Proteomes" id="UP000232633">
    <property type="component" value="Segment"/>
</dbReference>
<evidence type="ECO:0000256" key="10">
    <source>
        <dbReference type="ARBA" id="ARBA00022695"/>
    </source>
</evidence>
<dbReference type="PROSITE" id="PS50526">
    <property type="entry name" value="RDRP_SSRNA_NEG_NONSEG"/>
    <property type="match status" value="1"/>
</dbReference>
<keyword evidence="13" id="KW-0067">ATP-binding</keyword>
<keyword evidence="16" id="KW-0506">mRNA capping</keyword>
<evidence type="ECO:0000256" key="14">
    <source>
        <dbReference type="ARBA" id="ARBA00022844"/>
    </source>
</evidence>
<dbReference type="GO" id="GO:0004482">
    <property type="term" value="F:mRNA 5'-cap (guanine-N7-)-methyltransferase activity"/>
    <property type="evidence" value="ECO:0007669"/>
    <property type="project" value="InterPro"/>
</dbReference>
<comment type="catalytic activity">
    <reaction evidence="20">
        <text>a 5'-end (5'-triphosphoguanosine)-(2'-O-methyladenylyl)-adenylyl-cytidylyl-adenosine in mRNA + S-adenosyl-L-methionine = a 5'-end (N(7)-methyl 5'-triphosphoguanosine)-(2'-O-methyladenylyl)-adenylyl-cytidylyl-adenosine in mRNA + S-adenosyl-L-homocysteine</text>
        <dbReference type="Rhea" id="RHEA:65440"/>
        <dbReference type="Rhea" id="RHEA-COMP:16798"/>
        <dbReference type="Rhea" id="RHEA-COMP:16801"/>
        <dbReference type="ChEBI" id="CHEBI:57856"/>
        <dbReference type="ChEBI" id="CHEBI:59789"/>
        <dbReference type="ChEBI" id="CHEBI:156482"/>
        <dbReference type="ChEBI" id="CHEBI:156483"/>
    </reaction>
</comment>
<dbReference type="Pfam" id="PF14314">
    <property type="entry name" value="Methyltrans_Mon_2nd"/>
    <property type="match status" value="1"/>
</dbReference>
<dbReference type="InterPro" id="IPR039530">
    <property type="entry name" value="L_methyltransferase_rhabdo"/>
</dbReference>
<evidence type="ECO:0000256" key="9">
    <source>
        <dbReference type="ARBA" id="ARBA00022691"/>
    </source>
</evidence>
<keyword evidence="17" id="KW-1035">Host cytoplasm</keyword>
<evidence type="ECO:0000256" key="21">
    <source>
        <dbReference type="ARBA" id="ARBA00026099"/>
    </source>
</evidence>
<evidence type="ECO:0000256" key="5">
    <source>
        <dbReference type="ARBA" id="ARBA00022484"/>
    </source>
</evidence>
<evidence type="ECO:0000256" key="11">
    <source>
        <dbReference type="ARBA" id="ARBA00022741"/>
    </source>
</evidence>
<dbReference type="EC" id="2.7.7.48" evidence="3"/>
<dbReference type="InterPro" id="IPR039736">
    <property type="entry name" value="L_poly_C"/>
</dbReference>
<accession>D6C4E9</accession>
<evidence type="ECO:0000256" key="1">
    <source>
        <dbReference type="ARBA" id="ARBA00004192"/>
    </source>
</evidence>
<name>D6C4E9_9RHAB</name>
<keyword evidence="9" id="KW-0949">S-adenosyl-L-methionine</keyword>
<evidence type="ECO:0000256" key="15">
    <source>
        <dbReference type="ARBA" id="ARBA00022953"/>
    </source>
</evidence>
<dbReference type="EC" id="2.7.7.88" evidence="4"/>
<dbReference type="GeneID" id="37616366"/>
<evidence type="ECO:0000256" key="3">
    <source>
        <dbReference type="ARBA" id="ARBA00012494"/>
    </source>
</evidence>
<keyword evidence="15" id="KW-0693">Viral RNA replication</keyword>
<comment type="catalytic activity">
    <reaction evidence="26">
        <text>GTP + H2O = GDP + phosphate + H(+)</text>
        <dbReference type="Rhea" id="RHEA:19669"/>
        <dbReference type="ChEBI" id="CHEBI:15377"/>
        <dbReference type="ChEBI" id="CHEBI:15378"/>
        <dbReference type="ChEBI" id="CHEBI:37565"/>
        <dbReference type="ChEBI" id="CHEBI:43474"/>
        <dbReference type="ChEBI" id="CHEBI:58189"/>
    </reaction>
</comment>
<keyword evidence="6" id="KW-0489">Methyltransferase</keyword>
<dbReference type="EC" id="2.1.1.375" evidence="21"/>
<keyword evidence="30" id="KW-1185">Reference proteome</keyword>
<sequence>MEEYDDFEYDWFDQSAQDDWELEIGNKKLELGCLKNVDYNLDSPLISDTLENFSNFLIGLPYSPLFQTEYWEDCKAFINSRRRQEVPNHNQIHNWIGRYFAKSGGGVLLATELLELVNKHAQVTFTIPEAFFKCLKMRPACFKDKGQTFKEKELLQKFLETHICTLFLNHKSQELSCFHKIARVKVTQLQKLEGIDIRLSTIGDISIVGEFALINRTILIDKNIMLMIKDTMLARFQTLLTSIDRCDQKFSLHQVQNILKIYELGDNALARIGSQAYDGLKLLEPICNLRLTELARLHRPLIPSFPRFRDFVVQSIRDLAQVMPELVEIARIIRREVDPNIVIQVFGLFRHWGHPFIDYQEGLEKLHTQVTMQKEIDDNLAQALGSDLAYLVLRDQFRSKKKWFVDIDQLSKNHPLYVHVYNQTWPTPKQIADFGDNWHRLPLTTCFEIPDFLDPAVIYSDKSHSIQRSEILSHLKTNKYKKLPTRRVLTTFLETPARDWKEFLSRINDVGLDRESLCIGLRAKERELKRQGRFFALMSWELREYFVVTEYLIKEHFVPLFKGLTMADDMNGVIRKLLQSSSGQGLDNYDQISIANHLDYSKWNNHQRMESNRYVFEVMGKFLGYPNLIIRTHEFFSKSLIYFVNRPDLMCVIGDTVHPIGPTRVCWEGQAGGLEGLRQKGWSILNLLLIMRVGKLRNTSIKVLAQGDNQVLNMHYQIPSHRTQDELQVCIEEIVRNNNAIMQEVDRWTQRLGLIINQEETMQSADFLIYGKVPIYRGNVLLPEAKRWSRVNCVTNDQLPTFGNIMATVGSTALTVSHFSTSFRDPIILYNWLGNFARILLEMYSPIVNHPVTSLVQSPKDLESPQYLIAALYLDPSLGGISGMSLSRFMIRGFPDPITEGLSFWKKIFQFTEIPIVKDLALKFGNPKLSRFRVEDLPKLLEKPTSLNLPSSLSVHMLIRTEIKMILQRNVRQIKNEIIQDAITYTMRAEEHLLRFLCSIKPLFPRFLAEFKAGTYLGMTESLVGLYENSKTIRTKFLREKERDLDRLVQKAEIDGLIHLIYDFKNAQYLQVWDCSAQKADALRMISWGSKVIGSTVPHPLEMFDRDYDLTKTCRMCYRSNGKNYLTTFVKGAGLRLINNKGEYLPYLGSATKESTSLISPWERESKVPLVRRATRLRVAINWFVEPDSNLSASILNNLRSLTGGEVGTFSRGYRRTGSALHRFGSSRQSTGGYNALSPAVLSRLLTTTDTLSDLGDQNYDFMFQSSILFAQAVCADDVLNGEDRIIHHHLSCKLCLREIEEPTVESGLIYQPLDVSTNIKKWVPENTELLTETNTVELAVGNWDRLCGEEKSYHIGRAIGFVFGDFVYGVSVKVEESSLFPVTLRYKLCPTGFYSGVIDGIFRACSLHVTHRRSIALFKKPRETVAGSVLFVVSRLTTSSPFLTLIREGPLHNYLLRFGHKTPPSYPLNQADLGSILKQYLKGKLIHQLYRVSQYKPLSATVWIFADILGSEIAGPLLLSSELAPFVLKPVRTAAMSSRLRSLQELETNLRSKVIVKLGQEIKIPHYLCESEIRHAAKSITVEDSYSIAPELRFGPEVTGKVFGTVIEFSSAEQYVIFKMEVPRRTTPLISGLRTAQIATGSHYKIRTILRELDIQYRDALCGGDGSGGLTALLLRLNPYCRAIFNSLLDLQDYDLRGSKPSPPSAVAALYSGSTRCVNFTDCWENPSDLTKFQTWEYFKKLRAQHKLQLDLMIFDMENRDDQSSQIESLLEQNLHGLLELGGTLIFKSYGARLLAGGQKNPTLILGRHFEKVLICQTSFTSNFSSECYIVCLNLMHKQILPVSVNFPKILQFVKQTYAFSTYKKELLRAVDLKAYHMDSGIPPELTPSPTVEIESILEAAGFETGVSASLSVLLASGNLGSSEVFGLLSILCVQNLVQLTALHPDPPAIPSDNKLIKALSFLVGLVYWWSWVIEDFQVFKVIDLYFNEDILVHYLVLTSPKGYLKKIFFGTPAPGVTKRIRLRGKGSAVGSVIRCLSRTQPKQKKHNINLWTVLKKVNSQLTYDLIQSRTNVLGFWKSYYPA</sequence>
<dbReference type="RefSeq" id="YP_009505526.1">
    <property type="nucleotide sequence ID" value="NC_038284.1"/>
</dbReference>
<dbReference type="Pfam" id="PF00946">
    <property type="entry name" value="Mononeg_RNA_pol"/>
    <property type="match status" value="1"/>
</dbReference>
<evidence type="ECO:0000256" key="6">
    <source>
        <dbReference type="ARBA" id="ARBA00022603"/>
    </source>
</evidence>
<evidence type="ECO:0000256" key="13">
    <source>
        <dbReference type="ARBA" id="ARBA00022840"/>
    </source>
</evidence>
<evidence type="ECO:0000256" key="25">
    <source>
        <dbReference type="ARBA" id="ARBA00047370"/>
    </source>
</evidence>
<evidence type="ECO:0000256" key="26">
    <source>
        <dbReference type="ARBA" id="ARBA00048548"/>
    </source>
</evidence>
<dbReference type="KEGG" id="vg:37616366"/>
<keyword evidence="7" id="KW-0507">mRNA processing</keyword>
<comment type="catalytic activity">
    <reaction evidence="24">
        <text>a 5'-end (5'-triphosphoguanosine)-adenylyl-adenylyl-cytidylyl-adenosine in mRNA + S-adenosyl-L-methionine = a 5'-end (5'-triphosphoguanosine)-(2'-O-methyladenylyl)-adenylyl-cytidylyl-adenosine in mRNA + S-adenosyl-L-homocysteine + H(+)</text>
        <dbReference type="Rhea" id="RHEA:65380"/>
        <dbReference type="Rhea" id="RHEA-COMP:16797"/>
        <dbReference type="Rhea" id="RHEA-COMP:16801"/>
        <dbReference type="ChEBI" id="CHEBI:15378"/>
        <dbReference type="ChEBI" id="CHEBI:57856"/>
        <dbReference type="ChEBI" id="CHEBI:59789"/>
        <dbReference type="ChEBI" id="CHEBI:156482"/>
        <dbReference type="ChEBI" id="CHEBI:156484"/>
    </reaction>
</comment>
<evidence type="ECO:0000256" key="18">
    <source>
        <dbReference type="ARBA" id="ARBA00023268"/>
    </source>
</evidence>
<dbReference type="GO" id="GO:0044423">
    <property type="term" value="C:virion component"/>
    <property type="evidence" value="ECO:0007669"/>
    <property type="project" value="UniProtKB-KW"/>
</dbReference>
<feature type="domain" description="Mononegavirus-type SAM-dependent 2'-O-MTase" evidence="28">
    <location>
        <begin position="1635"/>
        <end position="1832"/>
    </location>
</feature>
<dbReference type="GO" id="GO:0005524">
    <property type="term" value="F:ATP binding"/>
    <property type="evidence" value="ECO:0007669"/>
    <property type="project" value="UniProtKB-KW"/>
</dbReference>
<keyword evidence="8" id="KW-0808">Transferase</keyword>
<keyword evidence="5" id="KW-0696">RNA-directed RNA polymerase</keyword>
<dbReference type="InterPro" id="IPR025786">
    <property type="entry name" value="Mononega_L_MeTrfase"/>
</dbReference>
<dbReference type="Pfam" id="PF14318">
    <property type="entry name" value="Mononeg_mRNAcap"/>
    <property type="match status" value="1"/>
</dbReference>
<evidence type="ECO:0000256" key="19">
    <source>
        <dbReference type="ARBA" id="ARBA00024494"/>
    </source>
</evidence>
<organism evidence="29 30">
    <name type="scientific">Durham virus</name>
    <dbReference type="NCBI Taxonomy" id="710545"/>
    <lineage>
        <taxon>Viruses</taxon>
        <taxon>Riboviria</taxon>
        <taxon>Orthornavirae</taxon>
        <taxon>Negarnaviricota</taxon>
        <taxon>Haploviricotina</taxon>
        <taxon>Monjiviricetes</taxon>
        <taxon>Mononegavirales</taxon>
        <taxon>Rhabdoviridae</taxon>
        <taxon>Alpharhabdovirinae</taxon>
        <taxon>Tupavirus</taxon>
        <taxon>Tupavirus durham</taxon>
    </lineage>
</organism>
<dbReference type="PROSITE" id="PS51590">
    <property type="entry name" value="SAM_MT_MNV_L"/>
    <property type="match status" value="1"/>
</dbReference>
<keyword evidence="11" id="KW-0547">Nucleotide-binding</keyword>
<evidence type="ECO:0000256" key="17">
    <source>
        <dbReference type="ARBA" id="ARBA00023200"/>
    </source>
</evidence>
<dbReference type="Pfam" id="PF21080">
    <property type="entry name" value="Methyltrans_Mon_1st"/>
    <property type="match status" value="1"/>
</dbReference>